<proteinExistence type="predicted"/>
<name>A0A6J5LAA2_9CAUD</name>
<evidence type="ECO:0000313" key="1">
    <source>
        <dbReference type="EMBL" id="CAB4131518.1"/>
    </source>
</evidence>
<accession>A0A6J5LAA2</accession>
<sequence length="372" mass="44537">MITFCPDKFGFYQVGNRSTYSKLEAFEWMQAEKTTAEWNFNRSVFDSLEWTKEPDTDLWTMYKLRARQIREAYDYVVLFYSGGSDSHNILHAWLDAGLKIDEIATTWNYEATGDKQNHYNAEITNVVLPDIEELQKKHEFKFRLIDISPLCIELFDVWGNEFDYNVNFHFSPNNPAKHLFRDKIEDYKNLIAAGKKVCFVWGKEKPILRYEDGKHYFQFCDNIDNTVGPYVQRKYYQGWYDELFYWSPDFPLIPVKQSHVVLNYIEHALESDFEEKSRPFHVNGYSKKYNKYLKDEVIKTILYPRWSNDIFCNGKTSSFTYSIRDEWFLLSNLDLKRKFISITNSYFSKADPLNVQQRRNIVPQYSPKYWIK</sequence>
<dbReference type="EMBL" id="LR796247">
    <property type="protein sequence ID" value="CAB4131518.1"/>
    <property type="molecule type" value="Genomic_DNA"/>
</dbReference>
<reference evidence="1" key="1">
    <citation type="submission" date="2020-04" db="EMBL/GenBank/DDBJ databases">
        <authorList>
            <person name="Chiriac C."/>
            <person name="Salcher M."/>
            <person name="Ghai R."/>
            <person name="Kavagutti S V."/>
        </authorList>
    </citation>
    <scope>NUCLEOTIDE SEQUENCE</scope>
</reference>
<organism evidence="1">
    <name type="scientific">uncultured Caudovirales phage</name>
    <dbReference type="NCBI Taxonomy" id="2100421"/>
    <lineage>
        <taxon>Viruses</taxon>
        <taxon>Duplodnaviria</taxon>
        <taxon>Heunggongvirae</taxon>
        <taxon>Uroviricota</taxon>
        <taxon>Caudoviricetes</taxon>
        <taxon>Peduoviridae</taxon>
        <taxon>Maltschvirus</taxon>
        <taxon>Maltschvirus maltsch</taxon>
    </lineage>
</organism>
<gene>
    <name evidence="1" type="ORF">UFOVP132_126</name>
</gene>
<protein>
    <submittedName>
        <fullName evidence="1">Uncharacterized protein</fullName>
    </submittedName>
</protein>